<dbReference type="InterPro" id="IPR050109">
    <property type="entry name" value="HTH-type_TetR-like_transc_reg"/>
</dbReference>
<evidence type="ECO:0000259" key="5">
    <source>
        <dbReference type="PROSITE" id="PS50977"/>
    </source>
</evidence>
<evidence type="ECO:0000256" key="2">
    <source>
        <dbReference type="ARBA" id="ARBA00023125"/>
    </source>
</evidence>
<dbReference type="PROSITE" id="PS01081">
    <property type="entry name" value="HTH_TETR_1"/>
    <property type="match status" value="1"/>
</dbReference>
<dbReference type="GeneID" id="95357411"/>
<dbReference type="InterPro" id="IPR001647">
    <property type="entry name" value="HTH_TetR"/>
</dbReference>
<evidence type="ECO:0000313" key="7">
    <source>
        <dbReference type="Proteomes" id="UP000617734"/>
    </source>
</evidence>
<accession>A0A919GGX2</accession>
<organism evidence="6 7">
    <name type="scientific">Kitasatospora indigofera</name>
    <dbReference type="NCBI Taxonomy" id="67307"/>
    <lineage>
        <taxon>Bacteria</taxon>
        <taxon>Bacillati</taxon>
        <taxon>Actinomycetota</taxon>
        <taxon>Actinomycetes</taxon>
        <taxon>Kitasatosporales</taxon>
        <taxon>Streptomycetaceae</taxon>
        <taxon>Kitasatospora</taxon>
    </lineage>
</organism>
<reference evidence="6" key="1">
    <citation type="journal article" date="2014" name="Int. J. Syst. Evol. Microbiol.">
        <title>Complete genome sequence of Corynebacterium casei LMG S-19264T (=DSM 44701T), isolated from a smear-ripened cheese.</title>
        <authorList>
            <consortium name="US DOE Joint Genome Institute (JGI-PGF)"/>
            <person name="Walter F."/>
            <person name="Albersmeier A."/>
            <person name="Kalinowski J."/>
            <person name="Ruckert C."/>
        </authorList>
    </citation>
    <scope>NUCLEOTIDE SEQUENCE</scope>
    <source>
        <strain evidence="6">JCM 4646</strain>
    </source>
</reference>
<dbReference type="InterPro" id="IPR036271">
    <property type="entry name" value="Tet_transcr_reg_TetR-rel_C_sf"/>
</dbReference>
<dbReference type="PANTHER" id="PTHR30055:SF234">
    <property type="entry name" value="HTH-TYPE TRANSCRIPTIONAL REGULATOR BETI"/>
    <property type="match status" value="1"/>
</dbReference>
<keyword evidence="2 4" id="KW-0238">DNA-binding</keyword>
<feature type="domain" description="HTH tetR-type" evidence="5">
    <location>
        <begin position="9"/>
        <end position="69"/>
    </location>
</feature>
<evidence type="ECO:0000256" key="4">
    <source>
        <dbReference type="PROSITE-ProRule" id="PRU00335"/>
    </source>
</evidence>
<comment type="caution">
    <text evidence="6">The sequence shown here is derived from an EMBL/GenBank/DDBJ whole genome shotgun (WGS) entry which is preliminary data.</text>
</comment>
<dbReference type="Pfam" id="PF00440">
    <property type="entry name" value="TetR_N"/>
    <property type="match status" value="1"/>
</dbReference>
<dbReference type="GO" id="GO:0000976">
    <property type="term" value="F:transcription cis-regulatory region binding"/>
    <property type="evidence" value="ECO:0007669"/>
    <property type="project" value="TreeGrafter"/>
</dbReference>
<dbReference type="PRINTS" id="PR00455">
    <property type="entry name" value="HTHTETR"/>
</dbReference>
<dbReference type="PROSITE" id="PS50977">
    <property type="entry name" value="HTH_TETR_2"/>
    <property type="match status" value="1"/>
</dbReference>
<dbReference type="InterPro" id="IPR009057">
    <property type="entry name" value="Homeodomain-like_sf"/>
</dbReference>
<name>A0A919GGX2_9ACTN</name>
<reference evidence="6" key="2">
    <citation type="submission" date="2020-09" db="EMBL/GenBank/DDBJ databases">
        <authorList>
            <person name="Sun Q."/>
            <person name="Ohkuma M."/>
        </authorList>
    </citation>
    <scope>NUCLEOTIDE SEQUENCE</scope>
    <source>
        <strain evidence="6">JCM 4646</strain>
    </source>
</reference>
<dbReference type="PANTHER" id="PTHR30055">
    <property type="entry name" value="HTH-TYPE TRANSCRIPTIONAL REGULATOR RUTR"/>
    <property type="match status" value="1"/>
</dbReference>
<gene>
    <name evidence="6" type="ORF">GCM10018781_71580</name>
</gene>
<dbReference type="GO" id="GO:0003700">
    <property type="term" value="F:DNA-binding transcription factor activity"/>
    <property type="evidence" value="ECO:0007669"/>
    <property type="project" value="TreeGrafter"/>
</dbReference>
<dbReference type="SUPFAM" id="SSF48498">
    <property type="entry name" value="Tetracyclin repressor-like, C-terminal domain"/>
    <property type="match status" value="1"/>
</dbReference>
<evidence type="ECO:0000256" key="3">
    <source>
        <dbReference type="ARBA" id="ARBA00023163"/>
    </source>
</evidence>
<dbReference type="Proteomes" id="UP000617734">
    <property type="component" value="Unassembled WGS sequence"/>
</dbReference>
<feature type="DNA-binding region" description="H-T-H motif" evidence="4">
    <location>
        <begin position="32"/>
        <end position="51"/>
    </location>
</feature>
<keyword evidence="3" id="KW-0804">Transcription</keyword>
<keyword evidence="1" id="KW-0805">Transcription regulation</keyword>
<dbReference type="EMBL" id="BNBO01000068">
    <property type="protein sequence ID" value="GHH83745.1"/>
    <property type="molecule type" value="Genomic_DNA"/>
</dbReference>
<dbReference type="InterPro" id="IPR023772">
    <property type="entry name" value="DNA-bd_HTH_TetR-type_CS"/>
</dbReference>
<evidence type="ECO:0000256" key="1">
    <source>
        <dbReference type="ARBA" id="ARBA00023015"/>
    </source>
</evidence>
<dbReference type="RefSeq" id="WP_190215083.1">
    <property type="nucleotide sequence ID" value="NZ_BNBO01000068.1"/>
</dbReference>
<dbReference type="SUPFAM" id="SSF46689">
    <property type="entry name" value="Homeodomain-like"/>
    <property type="match status" value="1"/>
</dbReference>
<proteinExistence type="predicted"/>
<keyword evidence="7" id="KW-1185">Reference proteome</keyword>
<evidence type="ECO:0000313" key="6">
    <source>
        <dbReference type="EMBL" id="GHH83745.1"/>
    </source>
</evidence>
<protein>
    <recommendedName>
        <fullName evidence="5">HTH tetR-type domain-containing protein</fullName>
    </recommendedName>
</protein>
<dbReference type="Gene3D" id="1.10.357.10">
    <property type="entry name" value="Tetracycline Repressor, domain 2"/>
    <property type="match status" value="1"/>
</dbReference>
<sequence length="190" mass="20335">MSKQQARARQTYQRALDAAGTEFARHGFADASLLRMAQRMNLTKGALYGHFSSKGEIAAALVALLDELLPHPAAPHPGTDPLTDLRDMALTIARAVESDIQVNAALRLAVDGALTGESAPPFLEELRRRATQLLETSTPAPPAEPAVLADLLVVVLVGAYYTAPTLQRSGMSTRVQAIWDALAPHPPRTP</sequence>
<dbReference type="AlphaFoldDB" id="A0A919GGX2"/>